<gene>
    <name evidence="3" type="ORF">IB285_04115</name>
</gene>
<dbReference type="InterPro" id="IPR023393">
    <property type="entry name" value="START-like_dom_sf"/>
</dbReference>
<organism evidence="3 4">
    <name type="scientific">Erythrobacter rubeus</name>
    <dbReference type="NCBI Taxonomy" id="2760803"/>
    <lineage>
        <taxon>Bacteria</taxon>
        <taxon>Pseudomonadati</taxon>
        <taxon>Pseudomonadota</taxon>
        <taxon>Alphaproteobacteria</taxon>
        <taxon>Sphingomonadales</taxon>
        <taxon>Erythrobacteraceae</taxon>
        <taxon>Erythrobacter/Porphyrobacter group</taxon>
        <taxon>Erythrobacter</taxon>
    </lineage>
</organism>
<accession>A0ABR8KTI0</accession>
<dbReference type="Proteomes" id="UP000635384">
    <property type="component" value="Unassembled WGS sequence"/>
</dbReference>
<evidence type="ECO:0000256" key="2">
    <source>
        <dbReference type="SAM" id="SignalP"/>
    </source>
</evidence>
<feature type="chain" id="PRO_5047327503" evidence="2">
    <location>
        <begin position="22"/>
        <end position="229"/>
    </location>
</feature>
<name>A0ABR8KTI0_9SPHN</name>
<comment type="caution">
    <text evidence="3">The sequence shown here is derived from an EMBL/GenBank/DDBJ whole genome shotgun (WGS) entry which is preliminary data.</text>
</comment>
<dbReference type="RefSeq" id="WP_190786983.1">
    <property type="nucleotide sequence ID" value="NZ_JACXLC010000001.1"/>
</dbReference>
<dbReference type="Gene3D" id="3.30.530.20">
    <property type="match status" value="1"/>
</dbReference>
<evidence type="ECO:0000313" key="3">
    <source>
        <dbReference type="EMBL" id="MBD2841441.1"/>
    </source>
</evidence>
<dbReference type="EMBL" id="JACXLC010000001">
    <property type="protein sequence ID" value="MBD2841441.1"/>
    <property type="molecule type" value="Genomic_DNA"/>
</dbReference>
<dbReference type="Pfam" id="PF10604">
    <property type="entry name" value="Polyketide_cyc2"/>
    <property type="match status" value="1"/>
</dbReference>
<dbReference type="InterPro" id="IPR019587">
    <property type="entry name" value="Polyketide_cyclase/dehydratase"/>
</dbReference>
<proteinExistence type="predicted"/>
<sequence>MRKIITSIGAAAALLAGTPLAAEVTDESEAGFVTRDEAVVDATPKEVWLALITPSTWWNSAHTWSADSSNLTLTPQAGGCFCETIPEAEDAGRITLEGSVEHMRVIQAYPESALRMTGALGPLQSEPVTGILTIALSEVDAGTRIVWEYNVGGKMRFETPVIARAVDGVMSEQLNGLANLLGRVGGAAAAPDADTDAEGEGDADESPENDEPANEEPESEETPSSDADG</sequence>
<dbReference type="SUPFAM" id="SSF55961">
    <property type="entry name" value="Bet v1-like"/>
    <property type="match status" value="1"/>
</dbReference>
<keyword evidence="2" id="KW-0732">Signal</keyword>
<evidence type="ECO:0000256" key="1">
    <source>
        <dbReference type="SAM" id="MobiDB-lite"/>
    </source>
</evidence>
<feature type="compositionally biased region" description="Acidic residues" evidence="1">
    <location>
        <begin position="193"/>
        <end position="229"/>
    </location>
</feature>
<evidence type="ECO:0000313" key="4">
    <source>
        <dbReference type="Proteomes" id="UP000635384"/>
    </source>
</evidence>
<protein>
    <submittedName>
        <fullName evidence="3">SRPBCC family protein</fullName>
    </submittedName>
</protein>
<feature type="signal peptide" evidence="2">
    <location>
        <begin position="1"/>
        <end position="21"/>
    </location>
</feature>
<feature type="region of interest" description="Disordered" evidence="1">
    <location>
        <begin position="186"/>
        <end position="229"/>
    </location>
</feature>
<keyword evidence="4" id="KW-1185">Reference proteome</keyword>
<reference evidence="3 4" key="1">
    <citation type="submission" date="2020-09" db="EMBL/GenBank/DDBJ databases">
        <authorList>
            <person name="Yoon J.-W."/>
        </authorList>
    </citation>
    <scope>NUCLEOTIDE SEQUENCE [LARGE SCALE GENOMIC DNA]</scope>
    <source>
        <strain evidence="3 4">KMU-140</strain>
    </source>
</reference>